<evidence type="ECO:0000313" key="2">
    <source>
        <dbReference type="EMBL" id="MUV03635.1"/>
    </source>
</evidence>
<dbReference type="Proteomes" id="UP000433945">
    <property type="component" value="Unassembled WGS sequence"/>
</dbReference>
<keyword evidence="3" id="KW-1185">Reference proteome</keyword>
<dbReference type="EMBL" id="WOWP01000024">
    <property type="protein sequence ID" value="MUV03635.1"/>
    <property type="molecule type" value="Genomic_DNA"/>
</dbReference>
<protein>
    <recommendedName>
        <fullName evidence="4">Peptidoglycan-binding protein LysM</fullName>
    </recommendedName>
</protein>
<feature type="chain" id="PRO_5026912598" description="Peptidoglycan-binding protein LysM" evidence="1">
    <location>
        <begin position="23"/>
        <end position="180"/>
    </location>
</feature>
<comment type="caution">
    <text evidence="2">The sequence shown here is derived from an EMBL/GenBank/DDBJ whole genome shotgun (WGS) entry which is preliminary data.</text>
</comment>
<gene>
    <name evidence="2" type="ORF">GN157_07920</name>
</gene>
<proteinExistence type="predicted"/>
<reference evidence="2 3" key="1">
    <citation type="submission" date="2019-12" db="EMBL/GenBank/DDBJ databases">
        <authorList>
            <person name="Sun J.-Q."/>
        </authorList>
    </citation>
    <scope>NUCLEOTIDE SEQUENCE [LARGE SCALE GENOMIC DNA]</scope>
    <source>
        <strain evidence="2 3">JCM 17928</strain>
    </source>
</reference>
<organism evidence="2 3">
    <name type="scientific">Flavobacterium rakeshii</name>
    <dbReference type="NCBI Taxonomy" id="1038845"/>
    <lineage>
        <taxon>Bacteria</taxon>
        <taxon>Pseudomonadati</taxon>
        <taxon>Bacteroidota</taxon>
        <taxon>Flavobacteriia</taxon>
        <taxon>Flavobacteriales</taxon>
        <taxon>Flavobacteriaceae</taxon>
        <taxon>Flavobacterium</taxon>
    </lineage>
</organism>
<dbReference type="OrthoDB" id="1375155at2"/>
<name>A0A6N8HDA8_9FLAO</name>
<evidence type="ECO:0008006" key="4">
    <source>
        <dbReference type="Google" id="ProtNLM"/>
    </source>
</evidence>
<dbReference type="RefSeq" id="WP_157482769.1">
    <property type="nucleotide sequence ID" value="NZ_WOWP01000024.1"/>
</dbReference>
<keyword evidence="1" id="KW-0732">Signal</keyword>
<feature type="signal peptide" evidence="1">
    <location>
        <begin position="1"/>
        <end position="22"/>
    </location>
</feature>
<sequence length="180" mass="18920">MTNFFKIASVAIIALSANSLFAQDTAETTLNVNLASSFEITVANASVDIDMNTPEHFQSGNTSGQKADHVQISATGEYEVKVIAFSDLTSGSETIPVNTITVTPTLGSYLGAGSEGSVSPTLTAQSLSNSTENTIISCETGESLRGYNIEYSIPSESASEYLNHSAGTYTTTVTYSLYAL</sequence>
<evidence type="ECO:0000313" key="3">
    <source>
        <dbReference type="Proteomes" id="UP000433945"/>
    </source>
</evidence>
<accession>A0A6N8HDA8</accession>
<evidence type="ECO:0000256" key="1">
    <source>
        <dbReference type="SAM" id="SignalP"/>
    </source>
</evidence>
<dbReference type="AlphaFoldDB" id="A0A6N8HDA8"/>